<evidence type="ECO:0000313" key="2">
    <source>
        <dbReference type="EMBL" id="GAF46946.1"/>
    </source>
</evidence>
<protein>
    <submittedName>
        <fullName evidence="2">Uncharacterized protein</fullName>
    </submittedName>
</protein>
<gene>
    <name evidence="2" type="ORF">RW1_035_00910</name>
</gene>
<feature type="region of interest" description="Disordered" evidence="1">
    <location>
        <begin position="26"/>
        <end position="82"/>
    </location>
</feature>
<sequence>MLSRPIPAATYNLVTAGEAEIERGTEQYPATVDEVSNPSPDPEIRALSPNSCNRASLRPCSGQRADEHDVDRKLAPCQPYAS</sequence>
<comment type="caution">
    <text evidence="2">The sequence shown here is derived from an EMBL/GenBank/DDBJ whole genome shotgun (WGS) entry which is preliminary data.</text>
</comment>
<dbReference type="EMBL" id="BAWF01000035">
    <property type="protein sequence ID" value="GAF46946.1"/>
    <property type="molecule type" value="Genomic_DNA"/>
</dbReference>
<keyword evidence="3" id="KW-1185">Reference proteome</keyword>
<evidence type="ECO:0000256" key="1">
    <source>
        <dbReference type="SAM" id="MobiDB-lite"/>
    </source>
</evidence>
<proteinExistence type="predicted"/>
<accession>X0Q806</accession>
<dbReference type="AlphaFoldDB" id="X0Q806"/>
<organism evidence="2 3">
    <name type="scientific">Rhodococcus wratislaviensis NBRC 100605</name>
    <dbReference type="NCBI Taxonomy" id="1219028"/>
    <lineage>
        <taxon>Bacteria</taxon>
        <taxon>Bacillati</taxon>
        <taxon>Actinomycetota</taxon>
        <taxon>Actinomycetes</taxon>
        <taxon>Mycobacteriales</taxon>
        <taxon>Nocardiaceae</taxon>
        <taxon>Rhodococcus</taxon>
    </lineage>
</organism>
<evidence type="ECO:0000313" key="3">
    <source>
        <dbReference type="Proteomes" id="UP000019491"/>
    </source>
</evidence>
<feature type="compositionally biased region" description="Basic and acidic residues" evidence="1">
    <location>
        <begin position="64"/>
        <end position="74"/>
    </location>
</feature>
<reference evidence="2 3" key="1">
    <citation type="submission" date="2014-02" db="EMBL/GenBank/DDBJ databases">
        <title>Whole genome shotgun sequence of Rhodococcus wratislaviensis NBRC 100605.</title>
        <authorList>
            <person name="Hosoyama A."/>
            <person name="Tsuchikane K."/>
            <person name="Yoshida I."/>
            <person name="Ohji S."/>
            <person name="Ichikawa N."/>
            <person name="Yamazoe A."/>
            <person name="Fujita N."/>
        </authorList>
    </citation>
    <scope>NUCLEOTIDE SEQUENCE [LARGE SCALE GENOMIC DNA]</scope>
    <source>
        <strain evidence="2 3">NBRC 100605</strain>
    </source>
</reference>
<name>X0Q806_RHOWR</name>
<dbReference type="Proteomes" id="UP000019491">
    <property type="component" value="Unassembled WGS sequence"/>
</dbReference>